<name>A0A7W7R3X7_KITKI</name>
<dbReference type="AlphaFoldDB" id="A0A7W7R3X7"/>
<dbReference type="EMBL" id="JACHJV010000001">
    <property type="protein sequence ID" value="MBB4924962.1"/>
    <property type="molecule type" value="Genomic_DNA"/>
</dbReference>
<feature type="compositionally biased region" description="Polar residues" evidence="1">
    <location>
        <begin position="82"/>
        <end position="92"/>
    </location>
</feature>
<evidence type="ECO:0000313" key="3">
    <source>
        <dbReference type="Proteomes" id="UP000540506"/>
    </source>
</evidence>
<gene>
    <name evidence="2" type="ORF">FHR34_003955</name>
</gene>
<sequence length="92" mass="9339">MMTNQKNTGSFPINRKLLGAGLLLGGVGAAAGLLGTVLIGVALATAGRSWVQQFETSPTERAARALQQARAASQAGMDAWRTASTPDGAQVG</sequence>
<accession>A0A7W7R3X7</accession>
<evidence type="ECO:0000256" key="1">
    <source>
        <dbReference type="SAM" id="MobiDB-lite"/>
    </source>
</evidence>
<comment type="caution">
    <text evidence="2">The sequence shown here is derived from an EMBL/GenBank/DDBJ whole genome shotgun (WGS) entry which is preliminary data.</text>
</comment>
<dbReference type="Proteomes" id="UP000540506">
    <property type="component" value="Unassembled WGS sequence"/>
</dbReference>
<dbReference type="RefSeq" id="WP_184936825.1">
    <property type="nucleotide sequence ID" value="NZ_JACHJV010000001.1"/>
</dbReference>
<reference evidence="2 3" key="1">
    <citation type="submission" date="2020-08" db="EMBL/GenBank/DDBJ databases">
        <title>Sequencing the genomes of 1000 actinobacteria strains.</title>
        <authorList>
            <person name="Klenk H.-P."/>
        </authorList>
    </citation>
    <scope>NUCLEOTIDE SEQUENCE [LARGE SCALE GENOMIC DNA]</scope>
    <source>
        <strain evidence="2 3">DSM 41654</strain>
    </source>
</reference>
<protein>
    <submittedName>
        <fullName evidence="2">Uncharacterized protein</fullName>
    </submittedName>
</protein>
<keyword evidence="3" id="KW-1185">Reference proteome</keyword>
<evidence type="ECO:0000313" key="2">
    <source>
        <dbReference type="EMBL" id="MBB4924962.1"/>
    </source>
</evidence>
<organism evidence="2 3">
    <name type="scientific">Kitasatospora kifunensis</name>
    <name type="common">Streptomyces kifunensis</name>
    <dbReference type="NCBI Taxonomy" id="58351"/>
    <lineage>
        <taxon>Bacteria</taxon>
        <taxon>Bacillati</taxon>
        <taxon>Actinomycetota</taxon>
        <taxon>Actinomycetes</taxon>
        <taxon>Kitasatosporales</taxon>
        <taxon>Streptomycetaceae</taxon>
        <taxon>Kitasatospora</taxon>
    </lineage>
</organism>
<proteinExistence type="predicted"/>
<feature type="region of interest" description="Disordered" evidence="1">
    <location>
        <begin position="73"/>
        <end position="92"/>
    </location>
</feature>